<accession>A0A0M9A550</accession>
<dbReference type="AlphaFoldDB" id="A0A0M9A550"/>
<dbReference type="Proteomes" id="UP000053105">
    <property type="component" value="Unassembled WGS sequence"/>
</dbReference>
<evidence type="ECO:0000313" key="2">
    <source>
        <dbReference type="Proteomes" id="UP000053105"/>
    </source>
</evidence>
<dbReference type="OrthoDB" id="7617128at2759"/>
<reference evidence="1 2" key="1">
    <citation type="submission" date="2015-07" db="EMBL/GenBank/DDBJ databases">
        <title>The genome of Melipona quadrifasciata.</title>
        <authorList>
            <person name="Pan H."/>
            <person name="Kapheim K."/>
        </authorList>
    </citation>
    <scope>NUCLEOTIDE SEQUENCE [LARGE SCALE GENOMIC DNA]</scope>
    <source>
        <strain evidence="1">0111107301</strain>
        <tissue evidence="1">Whole body</tissue>
    </source>
</reference>
<keyword evidence="2" id="KW-1185">Reference proteome</keyword>
<feature type="non-terminal residue" evidence="1">
    <location>
        <position position="1"/>
    </location>
</feature>
<evidence type="ECO:0000313" key="1">
    <source>
        <dbReference type="EMBL" id="KOX76143.1"/>
    </source>
</evidence>
<gene>
    <name evidence="1" type="ORF">WN51_11883</name>
</gene>
<protein>
    <submittedName>
        <fullName evidence="1">Uncharacterized protein</fullName>
    </submittedName>
</protein>
<name>A0A0M9A550_9HYME</name>
<dbReference type="STRING" id="166423.A0A0M9A550"/>
<dbReference type="EMBL" id="KQ435752">
    <property type="protein sequence ID" value="KOX76143.1"/>
    <property type="molecule type" value="Genomic_DNA"/>
</dbReference>
<sequence>KNKVRQLLRTCRMGDEKPSHFLQRMRSMVKKNVLDSVLKTIFLEKVPQSLYDVLVVNPDADLITLVLLVARVMKFWSSHIASMSRSNVATSVQSGRIPKGRQYNDDFCLATQSGRLRRTCLDADHFNDDLDLNLAVDDLHYDSNREKQRILLLSFQLRRTSIPVQNTVHVFIDDGHCQWKHRYGCATGGKLKARPTVLTTLEGVQSSRLVIYDRKNRLSFLIDSRDDISVLPLSSTKGNVVPSDFKVYAADGMPISTYGVRILTLDLGATIPQTEHYCWEYF</sequence>
<organism evidence="1 2">
    <name type="scientific">Melipona quadrifasciata</name>
    <dbReference type="NCBI Taxonomy" id="166423"/>
    <lineage>
        <taxon>Eukaryota</taxon>
        <taxon>Metazoa</taxon>
        <taxon>Ecdysozoa</taxon>
        <taxon>Arthropoda</taxon>
        <taxon>Hexapoda</taxon>
        <taxon>Insecta</taxon>
        <taxon>Pterygota</taxon>
        <taxon>Neoptera</taxon>
        <taxon>Endopterygota</taxon>
        <taxon>Hymenoptera</taxon>
        <taxon>Apocrita</taxon>
        <taxon>Aculeata</taxon>
        <taxon>Apoidea</taxon>
        <taxon>Anthophila</taxon>
        <taxon>Apidae</taxon>
        <taxon>Melipona</taxon>
    </lineage>
</organism>
<proteinExistence type="predicted"/>